<keyword evidence="5 10" id="KW-0238">DNA-binding</keyword>
<evidence type="ECO:0000256" key="10">
    <source>
        <dbReference type="PROSITE-ProRule" id="PRU01248"/>
    </source>
</evidence>
<dbReference type="EMBL" id="KX620751">
    <property type="protein sequence ID" value="AOT24444.1"/>
    <property type="molecule type" value="Genomic_DNA"/>
</dbReference>
<dbReference type="Proteomes" id="UP000225090">
    <property type="component" value="Segment"/>
</dbReference>
<evidence type="ECO:0000256" key="7">
    <source>
        <dbReference type="ARBA" id="ARBA00023195"/>
    </source>
</evidence>
<dbReference type="SUPFAM" id="SSF56349">
    <property type="entry name" value="DNA breaking-rejoining enzymes"/>
    <property type="match status" value="1"/>
</dbReference>
<dbReference type="PANTHER" id="PTHR30629">
    <property type="entry name" value="PROPHAGE INTEGRASE"/>
    <property type="match status" value="1"/>
</dbReference>
<keyword evidence="6" id="KW-0233">DNA recombination</keyword>
<dbReference type="GO" id="GO:0016740">
    <property type="term" value="F:transferase activity"/>
    <property type="evidence" value="ECO:0007669"/>
    <property type="project" value="UniProtKB-KW"/>
</dbReference>
<reference evidence="14 15" key="1">
    <citation type="submission" date="2016-07" db="EMBL/GenBank/DDBJ databases">
        <authorList>
            <person name="Modlin R.L."/>
            <person name="Cheng L.S."/>
            <person name="Marinelli L.J."/>
            <person name="Grosset N."/>
            <person name="Gautier M."/>
            <person name="Fitz-Gibbon S."/>
            <person name="Pellegrini M."/>
            <person name="Bowman C.A."/>
            <person name="Russell D.A."/>
            <person name="Jacobs-Sera D."/>
            <person name="Hatfull G.F."/>
        </authorList>
    </citation>
    <scope>NUCLEOTIDE SEQUENCE [LARGE SCALE GENOMIC DNA]</scope>
</reference>
<dbReference type="Gene3D" id="1.10.443.10">
    <property type="entry name" value="Intergrase catalytic core"/>
    <property type="match status" value="1"/>
</dbReference>
<dbReference type="InterPro" id="IPR050808">
    <property type="entry name" value="Phage_Integrase"/>
</dbReference>
<dbReference type="InterPro" id="IPR004107">
    <property type="entry name" value="Integrase_SAM-like_N"/>
</dbReference>
<keyword evidence="7" id="KW-1179">Viral genome integration</keyword>
<evidence type="ECO:0000256" key="3">
    <source>
        <dbReference type="ARBA" id="ARBA00022679"/>
    </source>
</evidence>
<dbReference type="CDD" id="cd01189">
    <property type="entry name" value="INT_ICEBs1_C_like"/>
    <property type="match status" value="1"/>
</dbReference>
<evidence type="ECO:0000256" key="9">
    <source>
        <dbReference type="ARBA" id="ARBA00049605"/>
    </source>
</evidence>
<dbReference type="InterPro" id="IPR044068">
    <property type="entry name" value="CB"/>
</dbReference>
<dbReference type="Pfam" id="PF00589">
    <property type="entry name" value="Phage_integrase"/>
    <property type="match status" value="1"/>
</dbReference>
<evidence type="ECO:0000313" key="15">
    <source>
        <dbReference type="Proteomes" id="UP000225090"/>
    </source>
</evidence>
<gene>
    <name evidence="14" type="primary">31</name>
    <name evidence="14" type="ORF">DOUCETTE_31</name>
</gene>
<keyword evidence="15" id="KW-1185">Reference proteome</keyword>
<keyword evidence="3" id="KW-0808">Transferase</keyword>
<dbReference type="GO" id="GO:0046718">
    <property type="term" value="P:symbiont entry into host cell"/>
    <property type="evidence" value="ECO:0007669"/>
    <property type="project" value="UniProtKB-KW"/>
</dbReference>
<feature type="domain" description="Tyr recombinase" evidence="12">
    <location>
        <begin position="213"/>
        <end position="423"/>
    </location>
</feature>
<dbReference type="GO" id="GO:0075713">
    <property type="term" value="P:establishment of integrated proviral latency"/>
    <property type="evidence" value="ECO:0007669"/>
    <property type="project" value="UniProtKB-KW"/>
</dbReference>
<dbReference type="GO" id="GO:0006310">
    <property type="term" value="P:DNA recombination"/>
    <property type="evidence" value="ECO:0007669"/>
    <property type="project" value="UniProtKB-KW"/>
</dbReference>
<feature type="domain" description="Core-binding (CB)" evidence="13">
    <location>
        <begin position="71"/>
        <end position="153"/>
    </location>
</feature>
<evidence type="ECO:0000256" key="2">
    <source>
        <dbReference type="ARBA" id="ARBA00016082"/>
    </source>
</evidence>
<evidence type="ECO:0000256" key="8">
    <source>
        <dbReference type="ARBA" id="ARBA00023296"/>
    </source>
</evidence>
<dbReference type="InterPro" id="IPR002104">
    <property type="entry name" value="Integrase_catalytic"/>
</dbReference>
<evidence type="ECO:0000256" key="6">
    <source>
        <dbReference type="ARBA" id="ARBA00023172"/>
    </source>
</evidence>
<evidence type="ECO:0000256" key="5">
    <source>
        <dbReference type="ARBA" id="ARBA00023125"/>
    </source>
</evidence>
<evidence type="ECO:0000313" key="14">
    <source>
        <dbReference type="EMBL" id="AOT24444.1"/>
    </source>
</evidence>
<dbReference type="GO" id="GO:0003677">
    <property type="term" value="F:DNA binding"/>
    <property type="evidence" value="ECO:0007669"/>
    <property type="project" value="UniProtKB-UniRule"/>
</dbReference>
<feature type="compositionally biased region" description="Basic and acidic residues" evidence="11">
    <location>
        <begin position="12"/>
        <end position="21"/>
    </location>
</feature>
<proteinExistence type="inferred from homology"/>
<feature type="region of interest" description="Disordered" evidence="11">
    <location>
        <begin position="1"/>
        <end position="26"/>
    </location>
</feature>
<evidence type="ECO:0000256" key="4">
    <source>
        <dbReference type="ARBA" id="ARBA00022908"/>
    </source>
</evidence>
<dbReference type="PROSITE" id="PS51900">
    <property type="entry name" value="CB"/>
    <property type="match status" value="1"/>
</dbReference>
<protein>
    <recommendedName>
        <fullName evidence="2">Integrase</fullName>
    </recommendedName>
</protein>
<dbReference type="InterPro" id="IPR011010">
    <property type="entry name" value="DNA_brk_join_enz"/>
</dbReference>
<dbReference type="PROSITE" id="PS51898">
    <property type="entry name" value="TYR_RECOMBINASE"/>
    <property type="match status" value="1"/>
</dbReference>
<dbReference type="Pfam" id="PF14659">
    <property type="entry name" value="Phage_int_SAM_3"/>
    <property type="match status" value="1"/>
</dbReference>
<evidence type="ECO:0000256" key="11">
    <source>
        <dbReference type="SAM" id="MobiDB-lite"/>
    </source>
</evidence>
<keyword evidence="8" id="KW-1160">Virus entry into host cell</keyword>
<organism evidence="14 15">
    <name type="scientific">Propionibacterium phage Doucette</name>
    <dbReference type="NCBI Taxonomy" id="1897534"/>
    <lineage>
        <taxon>Viruses</taxon>
        <taxon>Duplodnaviria</taxon>
        <taxon>Heunggongvirae</taxon>
        <taxon>Uroviricota</taxon>
        <taxon>Caudoviricetes</taxon>
        <taxon>Doucettevirus</taxon>
        <taxon>Doucettevirus doucette</taxon>
    </lineage>
</organism>
<dbReference type="InterPro" id="IPR010998">
    <property type="entry name" value="Integrase_recombinase_N"/>
</dbReference>
<keyword evidence="4" id="KW-0229">DNA integration</keyword>
<dbReference type="InterPro" id="IPR013762">
    <property type="entry name" value="Integrase-like_cat_sf"/>
</dbReference>
<evidence type="ECO:0000259" key="13">
    <source>
        <dbReference type="PROSITE" id="PS51900"/>
    </source>
</evidence>
<dbReference type="GeneID" id="40072555"/>
<dbReference type="OrthoDB" id="3956at10239"/>
<name>A0A1D8ETR5_9CAUD</name>
<dbReference type="GO" id="GO:0044826">
    <property type="term" value="P:viral genome integration into host DNA"/>
    <property type="evidence" value="ECO:0007669"/>
    <property type="project" value="UniProtKB-KW"/>
</dbReference>
<comment type="similarity">
    <text evidence="1">Belongs to the 'phage' integrase family.</text>
</comment>
<comment type="function">
    <text evidence="9">Integrase is necessary for integration of the phage into the host genome by site-specific recombination. In conjunction with excisionase, integrase is also necessary for excision of the prophage from the host genome.</text>
</comment>
<evidence type="ECO:0000256" key="1">
    <source>
        <dbReference type="ARBA" id="ARBA00008857"/>
    </source>
</evidence>
<dbReference type="KEGG" id="vg:40072555"/>
<dbReference type="Gene3D" id="1.10.150.130">
    <property type="match status" value="1"/>
</dbReference>
<sequence length="435" mass="48571">MRQQEGYGEGSPPREWRDRWRASMPDGWSASGRVKRRYVYGATEKECARKFRDLKRELWADDNARAVNPRKTVKQWIDDWLDDLKLHARPRTFASDSGLARKWIVPTLGARKLIDLTARDMRKLEAATRAGGLGQTSTHYVAALLRRILIAAKAEGYKVPDSILVARMPAPGESDRTSIPVDDAMQLLSAAMMPESWPPPPELDQLPYGSVKKLPPTALAERKRIRRARMAWRRAADTDPSRWVAALLQGLRSGEARGLTWDRVDFDSKTLTIDRQLQEFPVGSTPPGISVVHLESSYHLAPVKTRAGDRVVPLVPWMVHALKKWRDIQQPSPYGLVWPRLSGSPMSQPDELSAWKALQAVVGVEHPSGRPFVLHEARHTTVSLLLAADVPPPVVIAIVGHSTFSSSQPYSHTDMAAAREALAKVSDRLGLELES</sequence>
<evidence type="ECO:0000259" key="12">
    <source>
        <dbReference type="PROSITE" id="PS51898"/>
    </source>
</evidence>
<dbReference type="GO" id="GO:0015074">
    <property type="term" value="P:DNA integration"/>
    <property type="evidence" value="ECO:0007669"/>
    <property type="project" value="UniProtKB-KW"/>
</dbReference>
<accession>A0A1D8ETR5</accession>
<dbReference type="RefSeq" id="YP_009596952.1">
    <property type="nucleotide sequence ID" value="NC_041893.1"/>
</dbReference>
<dbReference type="PANTHER" id="PTHR30629:SF2">
    <property type="entry name" value="PROPHAGE INTEGRASE INTS-RELATED"/>
    <property type="match status" value="1"/>
</dbReference>